<accession>A0A518XE14</accession>
<dbReference type="AlphaFoldDB" id="A0A518XE14"/>
<keyword evidence="3" id="KW-1185">Reference proteome</keyword>
<dbReference type="GO" id="GO:0046872">
    <property type="term" value="F:metal ion binding"/>
    <property type="evidence" value="ECO:0007669"/>
    <property type="project" value="UniProtKB-KW"/>
</dbReference>
<dbReference type="InterPro" id="IPR036412">
    <property type="entry name" value="HAD-like_sf"/>
</dbReference>
<dbReference type="Gene3D" id="1.10.150.400">
    <property type="match status" value="1"/>
</dbReference>
<dbReference type="Proteomes" id="UP000319411">
    <property type="component" value="Chromosome"/>
</dbReference>
<dbReference type="RefSeq" id="WP_145888915.1">
    <property type="nucleotide sequence ID" value="NZ_CP032702.1"/>
</dbReference>
<keyword evidence="1" id="KW-0479">Metal-binding</keyword>
<dbReference type="EMBL" id="CP032702">
    <property type="protein sequence ID" value="QDY42389.1"/>
    <property type="molecule type" value="Genomic_DNA"/>
</dbReference>
<dbReference type="InterPro" id="IPR023214">
    <property type="entry name" value="HAD_sf"/>
</dbReference>
<dbReference type="Gene3D" id="3.40.50.1000">
    <property type="entry name" value="HAD superfamily/HAD-like"/>
    <property type="match status" value="1"/>
</dbReference>
<protein>
    <submittedName>
        <fullName evidence="2">HAD family hydrolase</fullName>
    </submittedName>
</protein>
<sequence length="675" mass="78229">MSVKIKTVDVWDTLLRRKCHPDVIKIASARYFYFKYYDLHKQSDLKQLFLKRVDIERQIGKRNVEQGFDDEYLFEDVIFEWCSSLLVNCSQEQVAAIRDELCEYEFNLEIALTEADSDIASLLEDNPSEMTYFLSDFYMSDVRLKKLIDKNGLGHLVSEGFSSADIKLNKRSGRLFDFLKEKYQINSNEWLHIGDNEWSDKIQPEKRGIKTIHFMPAKAHQTRQEHELQFNDSNILYENILLKIESELTSFEKGSSDDVFKLGVKCSPFILGYVLFILEKAIENKCDKIFFFTREGEFFIKAFKIILAKLQVDLPGIKFPEYNLLEVSRLATFSASVTTVSINEMMRIWNLYSSQSMNALFKTLDIEPDLFRNLLSKYSIQPEEIIRYPWQDERVQNLFKDNDFIQIVASHCSDKREQLISYLSSKGLRNEMQNVCVVDVGWRGTIQDNIALVLPNVNLHGIYLGLAKFLNDQPSNSIKYAYGPDLNISNEMPHFLDSVAPIEMITNSPSGSVIGYKSKDGVTEAIRKVDNEENKAWENFTESFQLGILSSLEHWKEAVAINVITSKDLRPLAMKIWEDLITGTSDKLNDTFSNLTHNETFGLGGYVNKKLAPSVSDIARAVFNWQKRRELISFIIANQWSDGVRKRKDLSFLNRNFLALIIDIAMIYKRHFMRR</sequence>
<dbReference type="SUPFAM" id="SSF56784">
    <property type="entry name" value="HAD-like"/>
    <property type="match status" value="1"/>
</dbReference>
<organism evidence="2 3">
    <name type="scientific">Candidatus Pantoea soli</name>
    <dbReference type="NCBI Taxonomy" id="3098669"/>
    <lineage>
        <taxon>Bacteria</taxon>
        <taxon>Pseudomonadati</taxon>
        <taxon>Pseudomonadota</taxon>
        <taxon>Gammaproteobacteria</taxon>
        <taxon>Enterobacterales</taxon>
        <taxon>Erwiniaceae</taxon>
        <taxon>Pantoea</taxon>
    </lineage>
</organism>
<dbReference type="GO" id="GO:0016787">
    <property type="term" value="F:hydrolase activity"/>
    <property type="evidence" value="ECO:0007669"/>
    <property type="project" value="UniProtKB-KW"/>
</dbReference>
<keyword evidence="2" id="KW-0378">Hydrolase</keyword>
<name>A0A518XE14_9GAMM</name>
<evidence type="ECO:0000313" key="3">
    <source>
        <dbReference type="Proteomes" id="UP000319411"/>
    </source>
</evidence>
<gene>
    <name evidence="2" type="ORF">D8B20_11020</name>
</gene>
<reference evidence="2 3" key="1">
    <citation type="submission" date="2018-10" db="EMBL/GenBank/DDBJ databases">
        <title>Genome Sequencing of Pantoea dispersa DSM 32899.</title>
        <authorList>
            <person name="Nawrath M."/>
            <person name="Ottenheim C."/>
            <person name="Wilm A."/>
            <person name="Zimmermann W."/>
            <person name="Wu J.C."/>
        </authorList>
    </citation>
    <scope>NUCLEOTIDE SEQUENCE [LARGE SCALE GENOMIC DNA]</scope>
    <source>
        <strain evidence="2 3">DSM 32899</strain>
    </source>
</reference>
<dbReference type="OrthoDB" id="9816564at2"/>
<proteinExistence type="predicted"/>
<evidence type="ECO:0000256" key="1">
    <source>
        <dbReference type="ARBA" id="ARBA00022723"/>
    </source>
</evidence>
<evidence type="ECO:0000313" key="2">
    <source>
        <dbReference type="EMBL" id="QDY42389.1"/>
    </source>
</evidence>
<dbReference type="KEGG" id="pdis:D8B20_11020"/>